<dbReference type="EMBL" id="VCEJ01000002">
    <property type="protein sequence ID" value="TLV03938.1"/>
    <property type="molecule type" value="Genomic_DNA"/>
</dbReference>
<gene>
    <name evidence="5" type="ORF">FEN17_10240</name>
</gene>
<dbReference type="PANTHER" id="PTHR43280:SF32">
    <property type="entry name" value="TRANSCRIPTIONAL REGULATORY PROTEIN"/>
    <property type="match status" value="1"/>
</dbReference>
<proteinExistence type="predicted"/>
<dbReference type="RefSeq" id="WP_138365147.1">
    <property type="nucleotide sequence ID" value="NZ_VCEJ01000002.1"/>
</dbReference>
<dbReference type="InterPro" id="IPR018060">
    <property type="entry name" value="HTH_AraC"/>
</dbReference>
<dbReference type="Proteomes" id="UP000306402">
    <property type="component" value="Unassembled WGS sequence"/>
</dbReference>
<dbReference type="Gene3D" id="1.10.10.60">
    <property type="entry name" value="Homeodomain-like"/>
    <property type="match status" value="2"/>
</dbReference>
<dbReference type="PRINTS" id="PR00032">
    <property type="entry name" value="HTHARAC"/>
</dbReference>
<dbReference type="PROSITE" id="PS01124">
    <property type="entry name" value="HTH_ARAC_FAMILY_2"/>
    <property type="match status" value="1"/>
</dbReference>
<comment type="caution">
    <text evidence="5">The sequence shown here is derived from an EMBL/GenBank/DDBJ whole genome shotgun (WGS) entry which is preliminary data.</text>
</comment>
<feature type="domain" description="HTH araC/xylS-type" evidence="4">
    <location>
        <begin position="121"/>
        <end position="230"/>
    </location>
</feature>
<keyword evidence="2" id="KW-0238">DNA-binding</keyword>
<evidence type="ECO:0000259" key="4">
    <source>
        <dbReference type="PROSITE" id="PS01124"/>
    </source>
</evidence>
<dbReference type="InterPro" id="IPR020449">
    <property type="entry name" value="Tscrpt_reg_AraC-type_HTH"/>
</dbReference>
<keyword evidence="1" id="KW-0805">Transcription regulation</keyword>
<dbReference type="GO" id="GO:0043565">
    <property type="term" value="F:sequence-specific DNA binding"/>
    <property type="evidence" value="ECO:0007669"/>
    <property type="project" value="InterPro"/>
</dbReference>
<sequence>MSQLVHFRSVSDVFTFFKLAGHAQHPLVAVVDFGKLRDHVMDDVRVTPDFYSVIFKHYPKTNMRYGRKPVDFQDGSMICLAPGQVLEMDSDTEGTENHRAFLNYCMRFYERQFITRTTSNNSVVVQVEKTLNEYFHGSSLSEKGLPTVKFLAEEVHLSPGYLSDLLKKETGKNAQDHIHLYLIEEAKNILLSTKKSVGEIAYSLGFEYPQYFNKLFKKKTGKTPVQFRNLN</sequence>
<dbReference type="AlphaFoldDB" id="A0A5R9L666"/>
<keyword evidence="3" id="KW-0804">Transcription</keyword>
<evidence type="ECO:0000256" key="1">
    <source>
        <dbReference type="ARBA" id="ARBA00023015"/>
    </source>
</evidence>
<organism evidence="5 6">
    <name type="scientific">Dyadobacter luticola</name>
    <dbReference type="NCBI Taxonomy" id="1979387"/>
    <lineage>
        <taxon>Bacteria</taxon>
        <taxon>Pseudomonadati</taxon>
        <taxon>Bacteroidota</taxon>
        <taxon>Cytophagia</taxon>
        <taxon>Cytophagales</taxon>
        <taxon>Spirosomataceae</taxon>
        <taxon>Dyadobacter</taxon>
    </lineage>
</organism>
<evidence type="ECO:0000256" key="3">
    <source>
        <dbReference type="ARBA" id="ARBA00023163"/>
    </source>
</evidence>
<name>A0A5R9L666_9BACT</name>
<evidence type="ECO:0000256" key="2">
    <source>
        <dbReference type="ARBA" id="ARBA00023125"/>
    </source>
</evidence>
<keyword evidence="6" id="KW-1185">Reference proteome</keyword>
<dbReference type="PANTHER" id="PTHR43280">
    <property type="entry name" value="ARAC-FAMILY TRANSCRIPTIONAL REGULATOR"/>
    <property type="match status" value="1"/>
</dbReference>
<protein>
    <submittedName>
        <fullName evidence="5">Helix-turn-helix transcriptional regulator</fullName>
    </submittedName>
</protein>
<dbReference type="SMART" id="SM00342">
    <property type="entry name" value="HTH_ARAC"/>
    <property type="match status" value="1"/>
</dbReference>
<reference evidence="5 6" key="1">
    <citation type="submission" date="2019-05" db="EMBL/GenBank/DDBJ databases">
        <authorList>
            <person name="Qu J.-H."/>
        </authorList>
    </citation>
    <scope>NUCLEOTIDE SEQUENCE [LARGE SCALE GENOMIC DNA]</scope>
    <source>
        <strain evidence="5 6">T17</strain>
    </source>
</reference>
<dbReference type="GO" id="GO:0003700">
    <property type="term" value="F:DNA-binding transcription factor activity"/>
    <property type="evidence" value="ECO:0007669"/>
    <property type="project" value="InterPro"/>
</dbReference>
<evidence type="ECO:0000313" key="6">
    <source>
        <dbReference type="Proteomes" id="UP000306402"/>
    </source>
</evidence>
<dbReference type="SUPFAM" id="SSF46689">
    <property type="entry name" value="Homeodomain-like"/>
    <property type="match status" value="1"/>
</dbReference>
<accession>A0A5R9L666</accession>
<dbReference type="OrthoDB" id="643086at2"/>
<dbReference type="InterPro" id="IPR009057">
    <property type="entry name" value="Homeodomain-like_sf"/>
</dbReference>
<dbReference type="Pfam" id="PF12833">
    <property type="entry name" value="HTH_18"/>
    <property type="match status" value="1"/>
</dbReference>
<evidence type="ECO:0000313" key="5">
    <source>
        <dbReference type="EMBL" id="TLV03938.1"/>
    </source>
</evidence>